<accession>A0ABW3LGT5</accession>
<reference evidence="2" key="1">
    <citation type="journal article" date="2019" name="Int. J. Syst. Evol. Microbiol.">
        <title>The Global Catalogue of Microorganisms (GCM) 10K type strain sequencing project: providing services to taxonomists for standard genome sequencing and annotation.</title>
        <authorList>
            <consortium name="The Broad Institute Genomics Platform"/>
            <consortium name="The Broad Institute Genome Sequencing Center for Infectious Disease"/>
            <person name="Wu L."/>
            <person name="Ma J."/>
        </authorList>
    </citation>
    <scope>NUCLEOTIDE SEQUENCE [LARGE SCALE GENOMIC DNA]</scope>
    <source>
        <strain evidence="2">CCUG 56756</strain>
    </source>
</reference>
<evidence type="ECO:0000313" key="1">
    <source>
        <dbReference type="EMBL" id="MFD1032703.1"/>
    </source>
</evidence>
<proteinExistence type="predicted"/>
<protein>
    <recommendedName>
        <fullName evidence="3">DUF4139 domain-containing protein</fullName>
    </recommendedName>
</protein>
<gene>
    <name evidence="1" type="ORF">ACFQ1X_14790</name>
</gene>
<comment type="caution">
    <text evidence="1">The sequence shown here is derived from an EMBL/GenBank/DDBJ whole genome shotgun (WGS) entry which is preliminary data.</text>
</comment>
<evidence type="ECO:0000313" key="2">
    <source>
        <dbReference type="Proteomes" id="UP001597109"/>
    </source>
</evidence>
<evidence type="ECO:0008006" key="3">
    <source>
        <dbReference type="Google" id="ProtNLM"/>
    </source>
</evidence>
<organism evidence="1 2">
    <name type="scientific">Metaplanococcus flavidus</name>
    <dbReference type="NCBI Taxonomy" id="569883"/>
    <lineage>
        <taxon>Bacteria</taxon>
        <taxon>Bacillati</taxon>
        <taxon>Bacillota</taxon>
        <taxon>Bacilli</taxon>
        <taxon>Bacillales</taxon>
        <taxon>Caryophanaceae</taxon>
        <taxon>Metaplanococcus</taxon>
    </lineage>
</organism>
<sequence length="97" mass="11342">MKSESGKADYIITKAEEKSRKTVDGQEYVTFEYQIKNSKEENVVVLLEHTVTDPIWEMESSTHDFELIAPHKLEFHVRIRAGKSVEVEFTYKVKHAR</sequence>
<dbReference type="RefSeq" id="WP_144839432.1">
    <property type="nucleotide sequence ID" value="NZ_JBHTKI010000023.1"/>
</dbReference>
<keyword evidence="2" id="KW-1185">Reference proteome</keyword>
<dbReference type="Proteomes" id="UP001597109">
    <property type="component" value="Unassembled WGS sequence"/>
</dbReference>
<dbReference type="EMBL" id="JBHTKI010000023">
    <property type="protein sequence ID" value="MFD1032703.1"/>
    <property type="molecule type" value="Genomic_DNA"/>
</dbReference>
<name>A0ABW3LGT5_9BACL</name>